<evidence type="ECO:0000313" key="3">
    <source>
        <dbReference type="EMBL" id="CAP44722.1"/>
    </source>
</evidence>
<evidence type="ECO:0000259" key="2">
    <source>
        <dbReference type="SMART" id="SM00822"/>
    </source>
</evidence>
<dbReference type="Pfam" id="PF13561">
    <property type="entry name" value="adh_short_C2"/>
    <property type="match status" value="1"/>
</dbReference>
<evidence type="ECO:0000256" key="1">
    <source>
        <dbReference type="ARBA" id="ARBA00006484"/>
    </source>
</evidence>
<dbReference type="CDD" id="cd05233">
    <property type="entry name" value="SDR_c"/>
    <property type="match status" value="1"/>
</dbReference>
<gene>
    <name evidence="3" type="ordered locus">Bpet4371</name>
</gene>
<dbReference type="PROSITE" id="PS00061">
    <property type="entry name" value="ADH_SHORT"/>
    <property type="match status" value="1"/>
</dbReference>
<dbReference type="InterPro" id="IPR002347">
    <property type="entry name" value="SDR_fam"/>
</dbReference>
<dbReference type="SUPFAM" id="SSF51735">
    <property type="entry name" value="NAD(P)-binding Rossmann-fold domains"/>
    <property type="match status" value="1"/>
</dbReference>
<dbReference type="PRINTS" id="PR00080">
    <property type="entry name" value="SDRFAMILY"/>
</dbReference>
<dbReference type="FunFam" id="3.40.50.720:FF:000084">
    <property type="entry name" value="Short-chain dehydrogenase reductase"/>
    <property type="match status" value="1"/>
</dbReference>
<dbReference type="GO" id="GO:0030497">
    <property type="term" value="P:fatty acid elongation"/>
    <property type="evidence" value="ECO:0007669"/>
    <property type="project" value="TreeGrafter"/>
</dbReference>
<accession>A9ICW2</accession>
<dbReference type="Proteomes" id="UP000001225">
    <property type="component" value="Chromosome"/>
</dbReference>
<dbReference type="GO" id="GO:0004316">
    <property type="term" value="F:3-oxoacyl-[acyl-carrier-protein] reductase (NADPH) activity"/>
    <property type="evidence" value="ECO:0007669"/>
    <property type="project" value="UniProtKB-EC"/>
</dbReference>
<dbReference type="STRING" id="94624.Bpet4371"/>
<proteinExistence type="inferred from homology"/>
<evidence type="ECO:0000313" key="4">
    <source>
        <dbReference type="Proteomes" id="UP000001225"/>
    </source>
</evidence>
<feature type="domain" description="Ketoreductase" evidence="2">
    <location>
        <begin position="10"/>
        <end position="190"/>
    </location>
</feature>
<dbReference type="InterPro" id="IPR036291">
    <property type="entry name" value="NAD(P)-bd_dom_sf"/>
</dbReference>
<keyword evidence="4" id="KW-1185">Reference proteome</keyword>
<dbReference type="SMART" id="SM00822">
    <property type="entry name" value="PKS_KR"/>
    <property type="match status" value="1"/>
</dbReference>
<dbReference type="eggNOG" id="COG1028">
    <property type="taxonomic scope" value="Bacteria"/>
</dbReference>
<dbReference type="EMBL" id="AM902716">
    <property type="protein sequence ID" value="CAP44722.1"/>
    <property type="molecule type" value="Genomic_DNA"/>
</dbReference>
<protein>
    <submittedName>
        <fullName evidence="3">Short chain dehydrogenase</fullName>
        <ecNumber evidence="3">1.1.1.100</ecNumber>
    </submittedName>
</protein>
<keyword evidence="3" id="KW-0560">Oxidoreductase</keyword>
<name>A9ICW2_BORPD</name>
<dbReference type="EC" id="1.1.1.100" evidence="3"/>
<dbReference type="PRINTS" id="PR00081">
    <property type="entry name" value="GDHRDH"/>
</dbReference>
<sequence>MGGANEDQDGVVVVTGGASGIGLALAQGLLDQGRRVLALDVQPERIEAAQSGLRMLSPGQLRLETLDVTDEARVDQVIADCEAGFGPVTGLVNSAGIAAEVPCLDTDVAAFRRILDVNVIGSFITARAAARRMRARGAGSIVHIASVSGLRGNYGRVAYGSSKGAIVTMTQVMAVEFAKFGVRVNAVAPGPIETPLTRAVHSEATRGNWRRAVALGRYGQAHELCGTINWLLDDSASGYVTGQIIAVDGGFTAMGLAVPESQEQASAA</sequence>
<dbReference type="Gene3D" id="3.40.50.720">
    <property type="entry name" value="NAD(P)-binding Rossmann-like Domain"/>
    <property type="match status" value="1"/>
</dbReference>
<dbReference type="AlphaFoldDB" id="A9ICW2"/>
<dbReference type="KEGG" id="bpt:Bpet4371"/>
<reference evidence="3 4" key="1">
    <citation type="journal article" date="2008" name="BMC Genomics">
        <title>The missing link: Bordetella petrii is endowed with both the metabolic versatility of environmental bacteria and virulence traits of pathogenic Bordetellae.</title>
        <authorList>
            <person name="Gross R."/>
            <person name="Guzman C.A."/>
            <person name="Sebaihia M."/>
            <person name="Martins Dos Santos V.A."/>
            <person name="Pieper D.H."/>
            <person name="Koebnik R."/>
            <person name="Lechner M."/>
            <person name="Bartels D."/>
            <person name="Buhrmester J."/>
            <person name="Choudhuri J.V."/>
            <person name="Ebensen T."/>
            <person name="Gaigalat L."/>
            <person name="Herrmann S."/>
            <person name="Khachane A.N."/>
            <person name="Larisch C."/>
            <person name="Link S."/>
            <person name="Linke B."/>
            <person name="Meyer F."/>
            <person name="Mormann S."/>
            <person name="Nakunst D."/>
            <person name="Rueckert C."/>
            <person name="Schneiker-Bekel S."/>
            <person name="Schulze K."/>
            <person name="Vorhoelter F.J."/>
            <person name="Yevsa T."/>
            <person name="Engle J.T."/>
            <person name="Goldman W.E."/>
            <person name="Puehler A."/>
            <person name="Goebel U.B."/>
            <person name="Goesmann A."/>
            <person name="Bloecker H."/>
            <person name="Kaiser O."/>
            <person name="Martinez-Arias R."/>
        </authorList>
    </citation>
    <scope>NUCLEOTIDE SEQUENCE [LARGE SCALE GENOMIC DNA]</scope>
    <source>
        <strain evidence="4">ATCC BAA-461 / DSM 12804 / CCUG 43448 / CIP 107267 / Se-1111R</strain>
    </source>
</reference>
<comment type="similarity">
    <text evidence="1">Belongs to the short-chain dehydrogenases/reductases (SDR) family.</text>
</comment>
<dbReference type="PANTHER" id="PTHR42760">
    <property type="entry name" value="SHORT-CHAIN DEHYDROGENASES/REDUCTASES FAMILY MEMBER"/>
    <property type="match status" value="1"/>
</dbReference>
<dbReference type="PANTHER" id="PTHR42760:SF123">
    <property type="entry name" value="OXIDOREDUCTASE"/>
    <property type="match status" value="1"/>
</dbReference>
<dbReference type="InterPro" id="IPR057326">
    <property type="entry name" value="KR_dom"/>
</dbReference>
<organism evidence="3 4">
    <name type="scientific">Bordetella petrii (strain ATCC BAA-461 / DSM 12804 / CCUG 43448 / CIP 107267 / Se-1111R)</name>
    <dbReference type="NCBI Taxonomy" id="340100"/>
    <lineage>
        <taxon>Bacteria</taxon>
        <taxon>Pseudomonadati</taxon>
        <taxon>Pseudomonadota</taxon>
        <taxon>Betaproteobacteria</taxon>
        <taxon>Burkholderiales</taxon>
        <taxon>Alcaligenaceae</taxon>
        <taxon>Bordetella</taxon>
    </lineage>
</organism>
<dbReference type="InterPro" id="IPR020904">
    <property type="entry name" value="Sc_DH/Rdtase_CS"/>
</dbReference>